<sequence length="25" mass="2852">MNSALPLNEGMDLFICKSRIRTNVE</sequence>
<reference evidence="1" key="1">
    <citation type="submission" date="2014-11" db="EMBL/GenBank/DDBJ databases">
        <authorList>
            <person name="Amaro Gonzalez C."/>
        </authorList>
    </citation>
    <scope>NUCLEOTIDE SEQUENCE</scope>
</reference>
<dbReference type="AlphaFoldDB" id="A0A0E9TZU2"/>
<organism evidence="1">
    <name type="scientific">Anguilla anguilla</name>
    <name type="common">European freshwater eel</name>
    <name type="synonym">Muraena anguilla</name>
    <dbReference type="NCBI Taxonomy" id="7936"/>
    <lineage>
        <taxon>Eukaryota</taxon>
        <taxon>Metazoa</taxon>
        <taxon>Chordata</taxon>
        <taxon>Craniata</taxon>
        <taxon>Vertebrata</taxon>
        <taxon>Euteleostomi</taxon>
        <taxon>Actinopterygii</taxon>
        <taxon>Neopterygii</taxon>
        <taxon>Teleostei</taxon>
        <taxon>Anguilliformes</taxon>
        <taxon>Anguillidae</taxon>
        <taxon>Anguilla</taxon>
    </lineage>
</organism>
<dbReference type="EMBL" id="GBXM01050127">
    <property type="protein sequence ID" value="JAH58450.1"/>
    <property type="molecule type" value="Transcribed_RNA"/>
</dbReference>
<protein>
    <submittedName>
        <fullName evidence="1">Uncharacterized protein</fullName>
    </submittedName>
</protein>
<evidence type="ECO:0000313" key="1">
    <source>
        <dbReference type="EMBL" id="JAH58450.1"/>
    </source>
</evidence>
<proteinExistence type="predicted"/>
<accession>A0A0E9TZU2</accession>
<reference evidence="1" key="2">
    <citation type="journal article" date="2015" name="Fish Shellfish Immunol.">
        <title>Early steps in the European eel (Anguilla anguilla)-Vibrio vulnificus interaction in the gills: Role of the RtxA13 toxin.</title>
        <authorList>
            <person name="Callol A."/>
            <person name="Pajuelo D."/>
            <person name="Ebbesson L."/>
            <person name="Teles M."/>
            <person name="MacKenzie S."/>
            <person name="Amaro C."/>
        </authorList>
    </citation>
    <scope>NUCLEOTIDE SEQUENCE</scope>
</reference>
<name>A0A0E9TZU2_ANGAN</name>